<dbReference type="RefSeq" id="XP_001706286.1">
    <property type="nucleotide sequence ID" value="XM_001706234.1"/>
</dbReference>
<keyword evidence="2" id="KW-1185">Reference proteome</keyword>
<dbReference type="GeneID" id="5699167"/>
<protein>
    <submittedName>
        <fullName evidence="1">Uncharacterized protein</fullName>
    </submittedName>
</protein>
<proteinExistence type="predicted"/>
<dbReference type="Proteomes" id="UP000001548">
    <property type="component" value="Unassembled WGS sequence"/>
</dbReference>
<evidence type="ECO:0000313" key="2">
    <source>
        <dbReference type="Proteomes" id="UP000001548"/>
    </source>
</evidence>
<dbReference type="HOGENOM" id="CLU_340235_0_0_1"/>
<dbReference type="VEuPathDB" id="GiardiaDB:GL50803_8195"/>
<organism evidence="1 2">
    <name type="scientific">Giardia intestinalis (strain ATCC 50803 / WB clone C6)</name>
    <name type="common">Giardia lamblia</name>
    <dbReference type="NCBI Taxonomy" id="184922"/>
    <lineage>
        <taxon>Eukaryota</taxon>
        <taxon>Metamonada</taxon>
        <taxon>Diplomonadida</taxon>
        <taxon>Hexamitidae</taxon>
        <taxon>Giardiinae</taxon>
        <taxon>Giardia</taxon>
    </lineage>
</organism>
<evidence type="ECO:0000313" key="1">
    <source>
        <dbReference type="EMBL" id="KAE8302753.1"/>
    </source>
</evidence>
<dbReference type="EMBL" id="AACB03000003">
    <property type="protein sequence ID" value="KAE8302753.1"/>
    <property type="molecule type" value="Genomic_DNA"/>
</dbReference>
<gene>
    <name evidence="1" type="ORF">GL50803_008195</name>
</gene>
<dbReference type="OMA" id="TIYYYDI"/>
<comment type="caution">
    <text evidence="1">The sequence shown here is derived from an EMBL/GenBank/DDBJ whole genome shotgun (WGS) entry which is preliminary data.</text>
</comment>
<accession>A8BLF7</accession>
<dbReference type="KEGG" id="gla:GL50803_008195"/>
<reference evidence="1 2" key="1">
    <citation type="journal article" date="2007" name="Science">
        <title>Genomic minimalism in the early diverging intestinal parasite Giardia lamblia.</title>
        <authorList>
            <person name="Morrison H.G."/>
            <person name="McArthur A.G."/>
            <person name="Gillin F.D."/>
            <person name="Aley S.B."/>
            <person name="Adam R.D."/>
            <person name="Olsen G.J."/>
            <person name="Best A.A."/>
            <person name="Cande W.Z."/>
            <person name="Chen F."/>
            <person name="Cipriano M.J."/>
            <person name="Davids B.J."/>
            <person name="Dawson S.C."/>
            <person name="Elmendorf H.G."/>
            <person name="Hehl A.B."/>
            <person name="Holder M.E."/>
            <person name="Huse S.M."/>
            <person name="Kim U.U."/>
            <person name="Lasek-Nesselquist E."/>
            <person name="Manning G."/>
            <person name="Nigam A."/>
            <person name="Nixon J.E."/>
            <person name="Palm D."/>
            <person name="Passamaneck N.E."/>
            <person name="Prabhu A."/>
            <person name="Reich C.I."/>
            <person name="Reiner D.S."/>
            <person name="Samuelson J."/>
            <person name="Svard S.G."/>
            <person name="Sogin M.L."/>
        </authorList>
    </citation>
    <scope>NUCLEOTIDE SEQUENCE [LARGE SCALE GENOMIC DNA]</scope>
    <source>
        <strain evidence="1 2">WB C6</strain>
    </source>
</reference>
<dbReference type="AlphaFoldDB" id="A8BLF7"/>
<name>A8BLF7_GIAIC</name>
<sequence>MIASAFLLLFYANTLAQNIGQDFSILVTANTPTDVSLTFKEALPNLVPIHNSISIASTVPVSVVILMLDSNDESIYTKTVEGTAIFEYNIYLEQTGAYNLRLTSNVTTTLKVLVEPLHQEYLGAINIRSNERVVYIKEFLTLESATILLTHIPSGVTVHYTVCNGAPSNPVLSPGVCSSSAKVVASDGQALFFFHAKTVFPISEQVGSNIWLYTFEFDLPNPLTEAAAGSITFLSVRKLDSDTVTNITYPLQLDGEFVSISAFDSISVVYKNDVLVTPQLLLEVSLPSEFVITNICVSHISPFNNCAPVKTDSASVKLSIPLPDFKPSTLYYLAVFCVLTSDQRESTVGITSVKLTMATEIEPTPIDSTSPAAYKMLWYDDTVYDKLFSPSRQIHLKLTIPNTGLLFEGADIYVDYHPATPTEIDADGLCRYSTRITSADTQTIYYYDILHNMHMYKARPGTYYIILHPHLMCLNTGKMSVLEATVFIKMFSTKTTFNQTQLIERHQLTVGLLFSPAARPLDQVADPLKLNLSPFLIPFSAIAATEELTLFYNREYADDNTICFELALGSHVDLLISEVTRYTTFATNQSVYIKSLSIKPNCFSVSKSATNTLSDSALSTVLKLQIHSTNTLSTTAPSATLFCVYSLPAVIKEYIIMPANPAFSVVFPDKSKMVMSFRALSSLVSNVKIKYSIFIIPVGRENINPVPTTFCGVLTAITHALNPAWRQPIFNLTSSVEKQDYIIANIPLSQFPIGTNPLTQEYNAFVIVEDVLAGTTGLYISSRIKYAKIKLTKPIVIQLGISCSIIILSVIGIIITAIFCGRMLNVHYRQKRVLV</sequence>